<feature type="region of interest" description="Disordered" evidence="1">
    <location>
        <begin position="285"/>
        <end position="322"/>
    </location>
</feature>
<accession>A0AAD7AGM8</accession>
<gene>
    <name evidence="2" type="ORF">DFH08DRAFT_802035</name>
</gene>
<feature type="compositionally biased region" description="Polar residues" evidence="1">
    <location>
        <begin position="295"/>
        <end position="311"/>
    </location>
</feature>
<dbReference type="EMBL" id="JARIHO010000007">
    <property type="protein sequence ID" value="KAJ7358192.1"/>
    <property type="molecule type" value="Genomic_DNA"/>
</dbReference>
<evidence type="ECO:0000313" key="2">
    <source>
        <dbReference type="EMBL" id="KAJ7358192.1"/>
    </source>
</evidence>
<feature type="compositionally biased region" description="Basic and acidic residues" evidence="1">
    <location>
        <begin position="229"/>
        <end position="240"/>
    </location>
</feature>
<comment type="caution">
    <text evidence="2">The sequence shown here is derived from an EMBL/GenBank/DDBJ whole genome shotgun (WGS) entry which is preliminary data.</text>
</comment>
<proteinExistence type="predicted"/>
<dbReference type="AlphaFoldDB" id="A0AAD7AGM8"/>
<feature type="region of interest" description="Disordered" evidence="1">
    <location>
        <begin position="327"/>
        <end position="346"/>
    </location>
</feature>
<reference evidence="2" key="1">
    <citation type="submission" date="2023-03" db="EMBL/GenBank/DDBJ databases">
        <title>Massive genome expansion in bonnet fungi (Mycena s.s.) driven by repeated elements and novel gene families across ecological guilds.</title>
        <authorList>
            <consortium name="Lawrence Berkeley National Laboratory"/>
            <person name="Harder C.B."/>
            <person name="Miyauchi S."/>
            <person name="Viragh M."/>
            <person name="Kuo A."/>
            <person name="Thoen E."/>
            <person name="Andreopoulos B."/>
            <person name="Lu D."/>
            <person name="Skrede I."/>
            <person name="Drula E."/>
            <person name="Henrissat B."/>
            <person name="Morin E."/>
            <person name="Kohler A."/>
            <person name="Barry K."/>
            <person name="LaButti K."/>
            <person name="Morin E."/>
            <person name="Salamov A."/>
            <person name="Lipzen A."/>
            <person name="Mereny Z."/>
            <person name="Hegedus B."/>
            <person name="Baldrian P."/>
            <person name="Stursova M."/>
            <person name="Weitz H."/>
            <person name="Taylor A."/>
            <person name="Grigoriev I.V."/>
            <person name="Nagy L.G."/>
            <person name="Martin F."/>
            <person name="Kauserud H."/>
        </authorList>
    </citation>
    <scope>NUCLEOTIDE SEQUENCE</scope>
    <source>
        <strain evidence="2">CBHHK002</strain>
    </source>
</reference>
<protein>
    <submittedName>
        <fullName evidence="2">Uncharacterized protein</fullName>
    </submittedName>
</protein>
<evidence type="ECO:0000256" key="1">
    <source>
        <dbReference type="SAM" id="MobiDB-lite"/>
    </source>
</evidence>
<dbReference type="Proteomes" id="UP001218218">
    <property type="component" value="Unassembled WGS sequence"/>
</dbReference>
<keyword evidence="3" id="KW-1185">Reference proteome</keyword>
<organism evidence="2 3">
    <name type="scientific">Mycena albidolilacea</name>
    <dbReference type="NCBI Taxonomy" id="1033008"/>
    <lineage>
        <taxon>Eukaryota</taxon>
        <taxon>Fungi</taxon>
        <taxon>Dikarya</taxon>
        <taxon>Basidiomycota</taxon>
        <taxon>Agaricomycotina</taxon>
        <taxon>Agaricomycetes</taxon>
        <taxon>Agaricomycetidae</taxon>
        <taxon>Agaricales</taxon>
        <taxon>Marasmiineae</taxon>
        <taxon>Mycenaceae</taxon>
        <taxon>Mycena</taxon>
    </lineage>
</organism>
<sequence>MRRYTSAHAFIYRNATMSEEAHAPSLKTDVAATFQVAAEGVRCTSRSTLFTLRRSTPRAMQVRVLAQIPTGSTRAYVQERRNKIKGLNLGQTRNVSRREDEEDKQAITGTSAVAAREALPIERRVGCEEQPGDAHHVRFPHPHLHLPSRPLLPLILDAAEAVSRSSDTCAALPLLLPLPLLFPLLHPAPHARGRFRVGEPRARSASPCAWRMARSSCMQRSRRASPVAGERDDGKMDGRGSGRGCGRGTAKVGLAPERCRGPIWGTLSALRSPLSATYPRAPVCDMPCAGRGSPPTLTITSTRDAGQSHSPPRTRADDPPRVYVRPREEADAAETSGATASDFLPAPSPPALGAVPCGKDANAKGLLVAGPRAGYLVGGGDRLIFALLEWE</sequence>
<evidence type="ECO:0000313" key="3">
    <source>
        <dbReference type="Proteomes" id="UP001218218"/>
    </source>
</evidence>
<feature type="region of interest" description="Disordered" evidence="1">
    <location>
        <begin position="219"/>
        <end position="249"/>
    </location>
</feature>
<name>A0AAD7AGM8_9AGAR</name>